<dbReference type="PIRSF" id="PIRSF000699">
    <property type="entry name" value="PTS_IILac_III"/>
    <property type="match status" value="1"/>
</dbReference>
<dbReference type="InterPro" id="IPR036542">
    <property type="entry name" value="PTS_IIA_lac/cel_sf"/>
</dbReference>
<feature type="modified residue" description="Phosphohistidine; by HPr" evidence="5">
    <location>
        <position position="77"/>
    </location>
</feature>
<evidence type="ECO:0000313" key="7">
    <source>
        <dbReference type="Proteomes" id="UP001204320"/>
    </source>
</evidence>
<dbReference type="PANTHER" id="PTHR34382:SF7">
    <property type="entry name" value="PTS SYSTEM N,N'-DIACETYLCHITOBIOSE-SPECIFIC EIIA COMPONENT"/>
    <property type="match status" value="1"/>
</dbReference>
<reference evidence="6 7" key="1">
    <citation type="submission" date="2022-08" db="EMBL/GenBank/DDBJ databases">
        <title>Tractidigestivibacter montrealensis type strain KD21.</title>
        <authorList>
            <person name="Diop K."/>
            <person name="Richard C."/>
            <person name="Routy B."/>
        </authorList>
    </citation>
    <scope>NUCLEOTIDE SEQUENCE [LARGE SCALE GENOMIC DNA]</scope>
    <source>
        <strain evidence="6 7">KD21</strain>
    </source>
</reference>
<sequence>MDEKSVQTSFEIIAMSGEARSKAYEALDFAKQGDFDQAKATMADAQEASNKAHAIQTDLITRAARGEELPLDILLIHSQDHLMTSILAIELIQELIDLYALRAKDMKERA</sequence>
<keyword evidence="2" id="KW-0762">Sugar transport</keyword>
<comment type="caution">
    <text evidence="6">The sequence shown here is derived from an EMBL/GenBank/DDBJ whole genome shotgun (WGS) entry which is preliminary data.</text>
</comment>
<accession>A0ABT1Z8L8</accession>
<evidence type="ECO:0000256" key="1">
    <source>
        <dbReference type="ARBA" id="ARBA00022448"/>
    </source>
</evidence>
<dbReference type="Gene3D" id="1.20.58.80">
    <property type="entry name" value="Phosphotransferase system, lactose/cellobiose-type IIA subunit"/>
    <property type="match status" value="1"/>
</dbReference>
<evidence type="ECO:0000256" key="5">
    <source>
        <dbReference type="PROSITE-ProRule" id="PRU00418"/>
    </source>
</evidence>
<dbReference type="RefSeq" id="WP_118100493.1">
    <property type="nucleotide sequence ID" value="NZ_JANSKA010000004.1"/>
</dbReference>
<dbReference type="SUPFAM" id="SSF46973">
    <property type="entry name" value="Enzyme IIa from lactose specific PTS, IIa-lac"/>
    <property type="match status" value="1"/>
</dbReference>
<evidence type="ECO:0000256" key="2">
    <source>
        <dbReference type="ARBA" id="ARBA00022597"/>
    </source>
</evidence>
<keyword evidence="4" id="KW-0598">Phosphotransferase system</keyword>
<keyword evidence="3" id="KW-0808">Transferase</keyword>
<keyword evidence="1" id="KW-0813">Transport</keyword>
<protein>
    <submittedName>
        <fullName evidence="6">PTS lactose/cellobiose transporter subunit IIA</fullName>
    </submittedName>
</protein>
<evidence type="ECO:0000256" key="3">
    <source>
        <dbReference type="ARBA" id="ARBA00022679"/>
    </source>
</evidence>
<proteinExistence type="predicted"/>
<dbReference type="InterPro" id="IPR003188">
    <property type="entry name" value="PTS_IIA_lac/cel"/>
</dbReference>
<dbReference type="PROSITE" id="PS51095">
    <property type="entry name" value="PTS_EIIA_TYPE_3"/>
    <property type="match status" value="1"/>
</dbReference>
<dbReference type="CDD" id="cd00215">
    <property type="entry name" value="PTS_IIA_lac"/>
    <property type="match status" value="1"/>
</dbReference>
<dbReference type="PANTHER" id="PTHR34382">
    <property type="entry name" value="PTS SYSTEM N,N'-DIACETYLCHITOBIOSE-SPECIFIC EIIA COMPONENT"/>
    <property type="match status" value="1"/>
</dbReference>
<dbReference type="Proteomes" id="UP001204320">
    <property type="component" value="Unassembled WGS sequence"/>
</dbReference>
<evidence type="ECO:0000313" key="6">
    <source>
        <dbReference type="EMBL" id="MCR9036559.1"/>
    </source>
</evidence>
<dbReference type="Pfam" id="PF02255">
    <property type="entry name" value="PTS_IIA"/>
    <property type="match status" value="1"/>
</dbReference>
<keyword evidence="7" id="KW-1185">Reference proteome</keyword>
<evidence type="ECO:0000256" key="4">
    <source>
        <dbReference type="ARBA" id="ARBA00022683"/>
    </source>
</evidence>
<gene>
    <name evidence="6" type="ORF">NVS32_06300</name>
</gene>
<dbReference type="EMBL" id="JANSKA010000004">
    <property type="protein sequence ID" value="MCR9036559.1"/>
    <property type="molecule type" value="Genomic_DNA"/>
</dbReference>
<name>A0ABT1Z8L8_9ACTN</name>
<organism evidence="6 7">
    <name type="scientific">Tractidigestivibacter montrealensis</name>
    <dbReference type="NCBI Taxonomy" id="2972466"/>
    <lineage>
        <taxon>Bacteria</taxon>
        <taxon>Bacillati</taxon>
        <taxon>Actinomycetota</taxon>
        <taxon>Coriobacteriia</taxon>
        <taxon>Coriobacteriales</taxon>
        <taxon>Atopobiaceae</taxon>
        <taxon>Tractidigestivibacter</taxon>
    </lineage>
</organism>